<protein>
    <recommendedName>
        <fullName evidence="4">Outer membrane protein beta-barrel domain-containing protein</fullName>
    </recommendedName>
</protein>
<name>A0A1I0L800_9BACT</name>
<accession>A0A1I0L800</accession>
<sequence>MHRRIALVWLVVCCLSATAHAQAEAPEPFFQVRAVGELGFLDVHSNTVRYGRTGSIFRFTEDGGQDNLLPFTRLSLELTWKGRHTAVFLYQPLEARGETVLGRDITFFEDVSFPAGTPLNVRYAFPFWRASYLYDFFAGQAYELSVGASLQLRNATTTFTSADGARRWSSRDVGPVPILKVRGRYTFGSGVWLGLEVDGIYASGGLLSRDNTADSFNASLLDASARAGMRVTPQVEVYLNLRYLGGGARGTDEEEAAQGLGDGYSSNWLNTATVSLGFLYRLPVGN</sequence>
<proteinExistence type="predicted"/>
<gene>
    <name evidence="2" type="ORF">SAMN05443639_121116</name>
</gene>
<dbReference type="Proteomes" id="UP000199181">
    <property type="component" value="Unassembled WGS sequence"/>
</dbReference>
<dbReference type="RefSeq" id="WP_093525489.1">
    <property type="nucleotide sequence ID" value="NZ_FOIJ01000021.1"/>
</dbReference>
<dbReference type="AlphaFoldDB" id="A0A1I0L800"/>
<keyword evidence="1" id="KW-0732">Signal</keyword>
<organism evidence="2 3">
    <name type="scientific">Stigmatella erecta</name>
    <dbReference type="NCBI Taxonomy" id="83460"/>
    <lineage>
        <taxon>Bacteria</taxon>
        <taxon>Pseudomonadati</taxon>
        <taxon>Myxococcota</taxon>
        <taxon>Myxococcia</taxon>
        <taxon>Myxococcales</taxon>
        <taxon>Cystobacterineae</taxon>
        <taxon>Archangiaceae</taxon>
        <taxon>Stigmatella</taxon>
    </lineage>
</organism>
<evidence type="ECO:0008006" key="4">
    <source>
        <dbReference type="Google" id="ProtNLM"/>
    </source>
</evidence>
<evidence type="ECO:0000313" key="2">
    <source>
        <dbReference type="EMBL" id="SEU36116.1"/>
    </source>
</evidence>
<feature type="signal peptide" evidence="1">
    <location>
        <begin position="1"/>
        <end position="21"/>
    </location>
</feature>
<evidence type="ECO:0000313" key="3">
    <source>
        <dbReference type="Proteomes" id="UP000199181"/>
    </source>
</evidence>
<evidence type="ECO:0000256" key="1">
    <source>
        <dbReference type="SAM" id="SignalP"/>
    </source>
</evidence>
<feature type="chain" id="PRO_5011686598" description="Outer membrane protein beta-barrel domain-containing protein" evidence="1">
    <location>
        <begin position="22"/>
        <end position="286"/>
    </location>
</feature>
<dbReference type="EMBL" id="FOIJ01000021">
    <property type="protein sequence ID" value="SEU36116.1"/>
    <property type="molecule type" value="Genomic_DNA"/>
</dbReference>
<keyword evidence="3" id="KW-1185">Reference proteome</keyword>
<reference evidence="3" key="1">
    <citation type="submission" date="2016-10" db="EMBL/GenBank/DDBJ databases">
        <authorList>
            <person name="Varghese N."/>
            <person name="Submissions S."/>
        </authorList>
    </citation>
    <scope>NUCLEOTIDE SEQUENCE [LARGE SCALE GENOMIC DNA]</scope>
    <source>
        <strain evidence="3">DSM 16858</strain>
    </source>
</reference>